<protein>
    <submittedName>
        <fullName evidence="2">Uncharacterized protein</fullName>
    </submittedName>
</protein>
<keyword evidence="1" id="KW-0812">Transmembrane</keyword>
<gene>
    <name evidence="2" type="ORF">BpHYR1_031765</name>
</gene>
<evidence type="ECO:0000256" key="1">
    <source>
        <dbReference type="SAM" id="Phobius"/>
    </source>
</evidence>
<comment type="caution">
    <text evidence="2">The sequence shown here is derived from an EMBL/GenBank/DDBJ whole genome shotgun (WGS) entry which is preliminary data.</text>
</comment>
<reference evidence="2 3" key="1">
    <citation type="journal article" date="2018" name="Sci. Rep.">
        <title>Genomic signatures of local adaptation to the degree of environmental predictability in rotifers.</title>
        <authorList>
            <person name="Franch-Gras L."/>
            <person name="Hahn C."/>
            <person name="Garcia-Roger E.M."/>
            <person name="Carmona M.J."/>
            <person name="Serra M."/>
            <person name="Gomez A."/>
        </authorList>
    </citation>
    <scope>NUCLEOTIDE SEQUENCE [LARGE SCALE GENOMIC DNA]</scope>
    <source>
        <strain evidence="2">HYR1</strain>
    </source>
</reference>
<dbReference type="EMBL" id="REGN01005471">
    <property type="protein sequence ID" value="RNA13214.1"/>
    <property type="molecule type" value="Genomic_DNA"/>
</dbReference>
<accession>A0A3M7QQ60</accession>
<sequence length="114" mass="13739">MTIAVSKKRSARNLHRLHAAIAIRFSYLQHAFLTFTMPQFLNFFFKILISKYHFLFEKTGHQNGFVCPKFFVKNIFQFKAKINMLITYFSFVQYSLGIKLYLFFLQKLVTKWMF</sequence>
<keyword evidence="1" id="KW-0472">Membrane</keyword>
<proteinExistence type="predicted"/>
<evidence type="ECO:0000313" key="2">
    <source>
        <dbReference type="EMBL" id="RNA13214.1"/>
    </source>
</evidence>
<organism evidence="2 3">
    <name type="scientific">Brachionus plicatilis</name>
    <name type="common">Marine rotifer</name>
    <name type="synonym">Brachionus muelleri</name>
    <dbReference type="NCBI Taxonomy" id="10195"/>
    <lineage>
        <taxon>Eukaryota</taxon>
        <taxon>Metazoa</taxon>
        <taxon>Spiralia</taxon>
        <taxon>Gnathifera</taxon>
        <taxon>Rotifera</taxon>
        <taxon>Eurotatoria</taxon>
        <taxon>Monogononta</taxon>
        <taxon>Pseudotrocha</taxon>
        <taxon>Ploima</taxon>
        <taxon>Brachionidae</taxon>
        <taxon>Brachionus</taxon>
    </lineage>
</organism>
<name>A0A3M7QQ60_BRAPC</name>
<feature type="transmembrane region" description="Helical" evidence="1">
    <location>
        <begin position="85"/>
        <end position="105"/>
    </location>
</feature>
<feature type="transmembrane region" description="Helical" evidence="1">
    <location>
        <begin position="21"/>
        <end position="45"/>
    </location>
</feature>
<dbReference type="AlphaFoldDB" id="A0A3M7QQ60"/>
<keyword evidence="1" id="KW-1133">Transmembrane helix</keyword>
<evidence type="ECO:0000313" key="3">
    <source>
        <dbReference type="Proteomes" id="UP000276133"/>
    </source>
</evidence>
<keyword evidence="3" id="KW-1185">Reference proteome</keyword>
<dbReference type="Proteomes" id="UP000276133">
    <property type="component" value="Unassembled WGS sequence"/>
</dbReference>